<evidence type="ECO:0000256" key="4">
    <source>
        <dbReference type="ARBA" id="ARBA00012912"/>
    </source>
</evidence>
<dbReference type="SUPFAM" id="SSF53383">
    <property type="entry name" value="PLP-dependent transferases"/>
    <property type="match status" value="1"/>
</dbReference>
<evidence type="ECO:0000256" key="11">
    <source>
        <dbReference type="ARBA" id="ARBA00048021"/>
    </source>
</evidence>
<dbReference type="Proteomes" id="UP000007703">
    <property type="component" value="Unassembled WGS sequence"/>
</dbReference>
<keyword evidence="12" id="KW-0812">Transmembrane</keyword>
<evidence type="ECO:0000256" key="7">
    <source>
        <dbReference type="ARBA" id="ARBA00022679"/>
    </source>
</evidence>
<dbReference type="InterPro" id="IPR004631">
    <property type="entry name" value="4NH2But_aminotransferase_euk"/>
</dbReference>
<dbReference type="OMA" id="ERIMTTW"/>
<evidence type="ECO:0000313" key="14">
    <source>
        <dbReference type="Proteomes" id="UP000007703"/>
    </source>
</evidence>
<feature type="transmembrane region" description="Helical" evidence="12">
    <location>
        <begin position="28"/>
        <end position="46"/>
    </location>
</feature>
<gene>
    <name evidence="13" type="ORF">CLUG_01091</name>
</gene>
<name>C4XYR8_CLAL4</name>
<dbReference type="CDD" id="cd00610">
    <property type="entry name" value="OAT_like"/>
    <property type="match status" value="1"/>
</dbReference>
<protein>
    <recommendedName>
        <fullName evidence="5">4-aminobutyrate aminotransferase</fullName>
        <ecNumber evidence="4">2.6.1.19</ecNumber>
    </recommendedName>
    <alternativeName>
        <fullName evidence="10">GABA aminotransferase</fullName>
    </alternativeName>
    <alternativeName>
        <fullName evidence="9">Gamma-amino-N-butyrate transaminase</fullName>
    </alternativeName>
</protein>
<dbReference type="Pfam" id="PF00202">
    <property type="entry name" value="Aminotran_3"/>
    <property type="match status" value="1"/>
</dbReference>
<dbReference type="GO" id="GO:0009450">
    <property type="term" value="P:gamma-aminobutyric acid catabolic process"/>
    <property type="evidence" value="ECO:0007669"/>
    <property type="project" value="EnsemblFungi"/>
</dbReference>
<dbReference type="OrthoDB" id="10260828at2759"/>
<keyword evidence="6" id="KW-0032">Aminotransferase</keyword>
<evidence type="ECO:0000313" key="13">
    <source>
        <dbReference type="EMBL" id="EEQ36968.1"/>
    </source>
</evidence>
<dbReference type="InterPro" id="IPR015424">
    <property type="entry name" value="PyrdxlP-dep_Trfase"/>
</dbReference>
<dbReference type="EMBL" id="CH408076">
    <property type="protein sequence ID" value="EEQ36968.1"/>
    <property type="molecule type" value="Genomic_DNA"/>
</dbReference>
<dbReference type="GO" id="GO:0030170">
    <property type="term" value="F:pyridoxal phosphate binding"/>
    <property type="evidence" value="ECO:0007669"/>
    <property type="project" value="InterPro"/>
</dbReference>
<dbReference type="FunCoup" id="C4XYR8">
    <property type="interactions" value="286"/>
</dbReference>
<dbReference type="FunFam" id="3.40.640.10:FF:000029">
    <property type="entry name" value="4-aminobutyrate aminotransferase, mitochondrial"/>
    <property type="match status" value="1"/>
</dbReference>
<dbReference type="Gene3D" id="3.40.640.10">
    <property type="entry name" value="Type I PLP-dependent aspartate aminotransferase-like (Major domain)"/>
    <property type="match status" value="1"/>
</dbReference>
<dbReference type="PROSITE" id="PS00600">
    <property type="entry name" value="AA_TRANSFER_CLASS_3"/>
    <property type="match status" value="1"/>
</dbReference>
<keyword evidence="12" id="KW-0472">Membrane</keyword>
<dbReference type="HOGENOM" id="CLU_016922_12_0_1"/>
<keyword evidence="8" id="KW-0663">Pyridoxal phosphate</keyword>
<dbReference type="InterPro" id="IPR015422">
    <property type="entry name" value="PyrdxlP-dep_Trfase_small"/>
</dbReference>
<dbReference type="Gene3D" id="3.90.1150.10">
    <property type="entry name" value="Aspartate Aminotransferase, domain 1"/>
    <property type="match status" value="1"/>
</dbReference>
<proteinExistence type="inferred from homology"/>
<evidence type="ECO:0000256" key="1">
    <source>
        <dbReference type="ARBA" id="ARBA00001933"/>
    </source>
</evidence>
<dbReference type="AlphaFoldDB" id="C4XYR8"/>
<dbReference type="NCBIfam" id="TIGR00699">
    <property type="entry name" value="GABAtrns_euk"/>
    <property type="match status" value="1"/>
</dbReference>
<dbReference type="KEGG" id="clu:CLUG_01091"/>
<accession>C4XYR8</accession>
<dbReference type="VEuPathDB" id="FungiDB:CLUG_01091"/>
<evidence type="ECO:0000256" key="3">
    <source>
        <dbReference type="ARBA" id="ARBA00011839"/>
    </source>
</evidence>
<dbReference type="GO" id="GO:0005829">
    <property type="term" value="C:cytosol"/>
    <property type="evidence" value="ECO:0007669"/>
    <property type="project" value="EnsemblFungi"/>
</dbReference>
<evidence type="ECO:0000256" key="8">
    <source>
        <dbReference type="ARBA" id="ARBA00022898"/>
    </source>
</evidence>
<evidence type="ECO:0000256" key="10">
    <source>
        <dbReference type="ARBA" id="ARBA00031787"/>
    </source>
</evidence>
<dbReference type="InterPro" id="IPR049704">
    <property type="entry name" value="Aminotrans_3_PPA_site"/>
</dbReference>
<comment type="cofactor">
    <cofactor evidence="1">
        <name>pyridoxal 5'-phosphate</name>
        <dbReference type="ChEBI" id="CHEBI:597326"/>
    </cofactor>
</comment>
<dbReference type="EC" id="2.6.1.19" evidence="4"/>
<evidence type="ECO:0000256" key="5">
    <source>
        <dbReference type="ARBA" id="ARBA00018543"/>
    </source>
</evidence>
<dbReference type="InterPro" id="IPR015421">
    <property type="entry name" value="PyrdxlP-dep_Trfase_major"/>
</dbReference>
<dbReference type="GO" id="GO:0034386">
    <property type="term" value="F:4-aminobutyrate:2-oxoglutarate transaminase activity"/>
    <property type="evidence" value="ECO:0007669"/>
    <property type="project" value="UniProtKB-EC"/>
</dbReference>
<dbReference type="GO" id="GO:0005739">
    <property type="term" value="C:mitochondrion"/>
    <property type="evidence" value="ECO:0007669"/>
    <property type="project" value="TreeGrafter"/>
</dbReference>
<comment type="catalytic activity">
    <reaction evidence="11">
        <text>4-aminobutanoate + 2-oxoglutarate = succinate semialdehyde + L-glutamate</text>
        <dbReference type="Rhea" id="RHEA:23352"/>
        <dbReference type="ChEBI" id="CHEBI:16810"/>
        <dbReference type="ChEBI" id="CHEBI:29985"/>
        <dbReference type="ChEBI" id="CHEBI:57706"/>
        <dbReference type="ChEBI" id="CHEBI:59888"/>
        <dbReference type="EC" id="2.6.1.19"/>
    </reaction>
</comment>
<dbReference type="PANTHER" id="PTHR43206">
    <property type="entry name" value="AMINOTRANSFERASE"/>
    <property type="match status" value="1"/>
</dbReference>
<keyword evidence="7" id="KW-0808">Transferase</keyword>
<evidence type="ECO:0000256" key="2">
    <source>
        <dbReference type="ARBA" id="ARBA00008954"/>
    </source>
</evidence>
<dbReference type="GeneID" id="8499508"/>
<dbReference type="InParanoid" id="C4XYR8"/>
<comment type="subunit">
    <text evidence="3">Homodimer and homotetramer.</text>
</comment>
<organism evidence="13 14">
    <name type="scientific">Clavispora lusitaniae (strain ATCC 42720)</name>
    <name type="common">Yeast</name>
    <name type="synonym">Candida lusitaniae</name>
    <dbReference type="NCBI Taxonomy" id="306902"/>
    <lineage>
        <taxon>Eukaryota</taxon>
        <taxon>Fungi</taxon>
        <taxon>Dikarya</taxon>
        <taxon>Ascomycota</taxon>
        <taxon>Saccharomycotina</taxon>
        <taxon>Pichiomycetes</taxon>
        <taxon>Metschnikowiaceae</taxon>
        <taxon>Clavispora</taxon>
    </lineage>
</organism>
<evidence type="ECO:0000256" key="9">
    <source>
        <dbReference type="ARBA" id="ARBA00030204"/>
    </source>
</evidence>
<evidence type="ECO:0000256" key="12">
    <source>
        <dbReference type="SAM" id="Phobius"/>
    </source>
</evidence>
<dbReference type="PANTHER" id="PTHR43206:SF1">
    <property type="entry name" value="4-AMINOBUTYRATE AMINOTRANSFERASE, MITOCHONDRIAL"/>
    <property type="match status" value="1"/>
</dbReference>
<dbReference type="STRING" id="306902.C4XYR8"/>
<keyword evidence="12" id="KW-1133">Transmembrane helix</keyword>
<evidence type="ECO:0000256" key="6">
    <source>
        <dbReference type="ARBA" id="ARBA00022576"/>
    </source>
</evidence>
<sequence>MTEIRPKLSVMLQNSDLMILNITSQLQYHNLLLTFSFFTLLTSFFFEPNFYAWSALSLPNRNALQLALFCRCAKYFRYRMPNSVECAKLLDWPHYIKQWLDAFFHRLPPTMSICEKYFPEEPKEPKVATSFPGPKSQDAIKSLGTVFDSRPVYFVADYEKSVGNYIVDVDGNTYLDVYAQIASIPLGYNNPALIEAAKSDKMVRAIVDRPALGNFPGKDTEEIISELLKVAPKGQDKVWSGLSGADANELAFKAAFMWYQAKKRGYTASFTEEENRSVMENAAPGSPDLAILSFKRAFHGRLFASASTTCSKPVHKLDLPSFKWPKAEFPSYAYPLDANAEVNKKEDERCLVMVEEYLKHWKSPIAAVLIEPIQSEGGDNHASAFFFQGLRDLTLKYGALLIVDEVQTGVGATGKMWAHEHFNLSPAPDMVTFSKKFQSAGYYFHDPEIIPNQAYRQFNTWCGDPARMILAGAIGSEVVKHNLAEHASRVGDYLYGKLESLFSKYSELVTDLRGKNRATFIAWSFKKPELRNKFLVDMKSVGINIGGCAEDSVRLRPTLVFEEKHADILVAGIDKILSGY</sequence>
<comment type="similarity">
    <text evidence="2">Belongs to the class-III pyridoxal-phosphate-dependent aminotransferase family.</text>
</comment>
<dbReference type="InterPro" id="IPR005814">
    <property type="entry name" value="Aminotrans_3"/>
</dbReference>
<reference evidence="13 14" key="1">
    <citation type="journal article" date="2009" name="Nature">
        <title>Evolution of pathogenicity and sexual reproduction in eight Candida genomes.</title>
        <authorList>
            <person name="Butler G."/>
            <person name="Rasmussen M.D."/>
            <person name="Lin M.F."/>
            <person name="Santos M.A."/>
            <person name="Sakthikumar S."/>
            <person name="Munro C.A."/>
            <person name="Rheinbay E."/>
            <person name="Grabherr M."/>
            <person name="Forche A."/>
            <person name="Reedy J.L."/>
            <person name="Agrafioti I."/>
            <person name="Arnaud M.B."/>
            <person name="Bates S."/>
            <person name="Brown A.J."/>
            <person name="Brunke S."/>
            <person name="Costanzo M.C."/>
            <person name="Fitzpatrick D.A."/>
            <person name="de Groot P.W."/>
            <person name="Harris D."/>
            <person name="Hoyer L.L."/>
            <person name="Hube B."/>
            <person name="Klis F.M."/>
            <person name="Kodira C."/>
            <person name="Lennard N."/>
            <person name="Logue M.E."/>
            <person name="Martin R."/>
            <person name="Neiman A.M."/>
            <person name="Nikolaou E."/>
            <person name="Quail M.A."/>
            <person name="Quinn J."/>
            <person name="Santos M.C."/>
            <person name="Schmitzberger F.F."/>
            <person name="Sherlock G."/>
            <person name="Shah P."/>
            <person name="Silverstein K.A."/>
            <person name="Skrzypek M.S."/>
            <person name="Soll D."/>
            <person name="Staggs R."/>
            <person name="Stansfield I."/>
            <person name="Stumpf M.P."/>
            <person name="Sudbery P.E."/>
            <person name="Srikantha T."/>
            <person name="Zeng Q."/>
            <person name="Berman J."/>
            <person name="Berriman M."/>
            <person name="Heitman J."/>
            <person name="Gow N.A."/>
            <person name="Lorenz M.C."/>
            <person name="Birren B.W."/>
            <person name="Kellis M."/>
            <person name="Cuomo C.A."/>
        </authorList>
    </citation>
    <scope>NUCLEOTIDE SEQUENCE [LARGE SCALE GENOMIC DNA]</scope>
    <source>
        <strain evidence="13 14">ATCC 42720</strain>
    </source>
</reference>